<sequence>MDPTTTMEGDNISQILHKEGLCVKFDDLANEKYTQRVLVDLPNLVVRSLAMSASNLNSVYHVKDGESHPFAEVASFECAFNGTLEEQLTQ</sequence>
<organism evidence="1 2">
    <name type="scientific">Gigaspora margarita</name>
    <dbReference type="NCBI Taxonomy" id="4874"/>
    <lineage>
        <taxon>Eukaryota</taxon>
        <taxon>Fungi</taxon>
        <taxon>Fungi incertae sedis</taxon>
        <taxon>Mucoromycota</taxon>
        <taxon>Glomeromycotina</taxon>
        <taxon>Glomeromycetes</taxon>
        <taxon>Diversisporales</taxon>
        <taxon>Gigasporaceae</taxon>
        <taxon>Gigaspora</taxon>
    </lineage>
</organism>
<protein>
    <submittedName>
        <fullName evidence="1">Fermentation associated protein</fullName>
    </submittedName>
</protein>
<reference evidence="1 2" key="1">
    <citation type="journal article" date="2019" name="Environ. Microbiol.">
        <title>At the nexus of three kingdoms: the genome of the mycorrhizal fungus Gigaspora margarita provides insights into plant, endobacterial and fungal interactions.</title>
        <authorList>
            <person name="Venice F."/>
            <person name="Ghignone S."/>
            <person name="Salvioli di Fossalunga A."/>
            <person name="Amselem J."/>
            <person name="Novero M."/>
            <person name="Xianan X."/>
            <person name="Sedzielewska Toro K."/>
            <person name="Morin E."/>
            <person name="Lipzen A."/>
            <person name="Grigoriev I.V."/>
            <person name="Henrissat B."/>
            <person name="Martin F.M."/>
            <person name="Bonfante P."/>
        </authorList>
    </citation>
    <scope>NUCLEOTIDE SEQUENCE [LARGE SCALE GENOMIC DNA]</scope>
    <source>
        <strain evidence="1 2">BEG34</strain>
    </source>
</reference>
<evidence type="ECO:0000313" key="2">
    <source>
        <dbReference type="Proteomes" id="UP000439903"/>
    </source>
</evidence>
<gene>
    <name evidence="1" type="ORF">F8M41_005500</name>
</gene>
<keyword evidence="2" id="KW-1185">Reference proteome</keyword>
<name>A0A8H4AXF5_GIGMA</name>
<comment type="caution">
    <text evidence="1">The sequence shown here is derived from an EMBL/GenBank/DDBJ whole genome shotgun (WGS) entry which is preliminary data.</text>
</comment>
<dbReference type="EMBL" id="WTPW01000153">
    <property type="protein sequence ID" value="KAF0541337.1"/>
    <property type="molecule type" value="Genomic_DNA"/>
</dbReference>
<accession>A0A8H4AXF5</accession>
<dbReference type="Proteomes" id="UP000439903">
    <property type="component" value="Unassembled WGS sequence"/>
</dbReference>
<dbReference type="OrthoDB" id="10051416at2759"/>
<evidence type="ECO:0000313" key="1">
    <source>
        <dbReference type="EMBL" id="KAF0541337.1"/>
    </source>
</evidence>
<dbReference type="AlphaFoldDB" id="A0A8H4AXF5"/>
<proteinExistence type="predicted"/>